<protein>
    <submittedName>
        <fullName evidence="5">Uncharacterized protein</fullName>
    </submittedName>
</protein>
<dbReference type="PANTHER" id="PTHR21481:SF0">
    <property type="entry name" value="PROTEIN CLEC16A"/>
    <property type="match status" value="1"/>
</dbReference>
<name>A0A1R2BMZ4_9CILI</name>
<dbReference type="GO" id="GO:0016197">
    <property type="term" value="P:endosomal transport"/>
    <property type="evidence" value="ECO:0007669"/>
    <property type="project" value="TreeGrafter"/>
</dbReference>
<sequence length="679" mass="79354">MSNYTDEDFNKLLCNLTREQHTSQSNMSIVIETLRSLTEWLIWADQHKLNFFDTFKSQNTLSIYLSLLREDFSKQVTIQLLQSANLLIHNLRDDNSKEYLLKSDFYKEVLMYPFDFADDEIIENYMSLLKGLAVNVTIPQLRQYMLDNNFALFTGAMTFFNYKEPLIKTASRTVILRILSINEESIDRLILDSGFFYNLVSNFKESIIAIARDTRKPITLYKLCEIVEEAVDLLYQFNDIFNIGRELFNLRLSNIFLKDLILPILIGSITESKPKSYHLPIPICIYMLSKILYVIKYSYLINKLVFLLFSTKISRSYLDVIINPPNRSSPFPEESQELVENPLYENIISFLCCKEDNLLGLSLYLLETTMSIDVNFLINHCHLENSPPEKYIQYVMILGDIILAEEELRFFTSFLASKVMFDLSVKAFDSTLSVERGIVENALVKWKGNALSSFDSFHDPMKFVGIFEEEWEFINQLNWVNRLELPLNYILPTADEKLMGISLENRRSVSEEDFTRHEIRLYLLYRKFNNYITKTNTLENQKFECPLKDISTHLLEINKVYHFSSIYLKDKTTVKVIVKAISSSPCFIIDDPNFLVLSQKTPDGLSLKIEYLARFSKIAIKNVNEPNSMIVFLGDKNQLMLNFEEYSVWINAKNKMEKKIRECRDNEVKLLKSFIQEAT</sequence>
<dbReference type="AlphaFoldDB" id="A0A1R2BMZ4"/>
<dbReference type="Pfam" id="PF19439">
    <property type="entry name" value="CLEC16A_C"/>
    <property type="match status" value="1"/>
</dbReference>
<evidence type="ECO:0000256" key="1">
    <source>
        <dbReference type="ARBA" id="ARBA00006441"/>
    </source>
</evidence>
<comment type="similarity">
    <text evidence="1">Belongs to the CLEC16A/gop-1 family.</text>
</comment>
<dbReference type="Proteomes" id="UP000187209">
    <property type="component" value="Unassembled WGS sequence"/>
</dbReference>
<dbReference type="PANTHER" id="PTHR21481">
    <property type="entry name" value="PROTEIN CLEC16A"/>
    <property type="match status" value="1"/>
</dbReference>
<proteinExistence type="inferred from homology"/>
<evidence type="ECO:0000313" key="6">
    <source>
        <dbReference type="Proteomes" id="UP000187209"/>
    </source>
</evidence>
<evidence type="ECO:0000259" key="3">
    <source>
        <dbReference type="Pfam" id="PF09758"/>
    </source>
</evidence>
<organism evidence="5 6">
    <name type="scientific">Stentor coeruleus</name>
    <dbReference type="NCBI Taxonomy" id="5963"/>
    <lineage>
        <taxon>Eukaryota</taxon>
        <taxon>Sar</taxon>
        <taxon>Alveolata</taxon>
        <taxon>Ciliophora</taxon>
        <taxon>Postciliodesmatophora</taxon>
        <taxon>Heterotrichea</taxon>
        <taxon>Heterotrichida</taxon>
        <taxon>Stentoridae</taxon>
        <taxon>Stentor</taxon>
    </lineage>
</organism>
<comment type="caution">
    <text evidence="5">The sequence shown here is derived from an EMBL/GenBank/DDBJ whole genome shotgun (WGS) entry which is preliminary data.</text>
</comment>
<dbReference type="InterPro" id="IPR045820">
    <property type="entry name" value="CLEC16A/TT9_C"/>
</dbReference>
<dbReference type="InterPro" id="IPR019155">
    <property type="entry name" value="CLEC16A/TT9_N"/>
</dbReference>
<dbReference type="GO" id="GO:0007034">
    <property type="term" value="P:vacuolar transport"/>
    <property type="evidence" value="ECO:0007669"/>
    <property type="project" value="TreeGrafter"/>
</dbReference>
<evidence type="ECO:0000313" key="5">
    <source>
        <dbReference type="EMBL" id="OMJ78189.1"/>
    </source>
</evidence>
<dbReference type="GO" id="GO:0006914">
    <property type="term" value="P:autophagy"/>
    <property type="evidence" value="ECO:0007669"/>
    <property type="project" value="UniProtKB-KW"/>
</dbReference>
<feature type="domain" description="FPL" evidence="3">
    <location>
        <begin position="34"/>
        <end position="179"/>
    </location>
</feature>
<gene>
    <name evidence="5" type="ORF">SteCoe_22032</name>
</gene>
<keyword evidence="6" id="KW-1185">Reference proteome</keyword>
<dbReference type="InterPro" id="IPR039272">
    <property type="entry name" value="CLEC16A/TT9"/>
</dbReference>
<feature type="domain" description="CLEC16A/TT9 C-terminal" evidence="4">
    <location>
        <begin position="222"/>
        <end position="312"/>
    </location>
</feature>
<dbReference type="Pfam" id="PF09758">
    <property type="entry name" value="FPL"/>
    <property type="match status" value="1"/>
</dbReference>
<dbReference type="OrthoDB" id="294052at2759"/>
<reference evidence="5 6" key="1">
    <citation type="submission" date="2016-11" db="EMBL/GenBank/DDBJ databases">
        <title>The macronuclear genome of Stentor coeruleus: a giant cell with tiny introns.</title>
        <authorList>
            <person name="Slabodnick M."/>
            <person name="Ruby J.G."/>
            <person name="Reiff S.B."/>
            <person name="Swart E.C."/>
            <person name="Gosai S."/>
            <person name="Prabakaran S."/>
            <person name="Witkowska E."/>
            <person name="Larue G.E."/>
            <person name="Fisher S."/>
            <person name="Freeman R.M."/>
            <person name="Gunawardena J."/>
            <person name="Chu W."/>
            <person name="Stover N.A."/>
            <person name="Gregory B.D."/>
            <person name="Nowacki M."/>
            <person name="Derisi J."/>
            <person name="Roy S.W."/>
            <person name="Marshall W.F."/>
            <person name="Sood P."/>
        </authorList>
    </citation>
    <scope>NUCLEOTIDE SEQUENCE [LARGE SCALE GENOMIC DNA]</scope>
    <source>
        <strain evidence="5">WM001</strain>
    </source>
</reference>
<dbReference type="EMBL" id="MPUH01000534">
    <property type="protein sequence ID" value="OMJ78189.1"/>
    <property type="molecule type" value="Genomic_DNA"/>
</dbReference>
<dbReference type="GO" id="GO:0005794">
    <property type="term" value="C:Golgi apparatus"/>
    <property type="evidence" value="ECO:0007669"/>
    <property type="project" value="TreeGrafter"/>
</dbReference>
<evidence type="ECO:0000259" key="4">
    <source>
        <dbReference type="Pfam" id="PF19439"/>
    </source>
</evidence>
<accession>A0A1R2BMZ4</accession>
<dbReference type="GO" id="GO:1901096">
    <property type="term" value="P:regulation of autophagosome maturation"/>
    <property type="evidence" value="ECO:0007669"/>
    <property type="project" value="TreeGrafter"/>
</dbReference>
<keyword evidence="2" id="KW-0072">Autophagy</keyword>
<evidence type="ECO:0000256" key="2">
    <source>
        <dbReference type="ARBA" id="ARBA00023006"/>
    </source>
</evidence>
<dbReference type="GO" id="GO:0005770">
    <property type="term" value="C:late endosome"/>
    <property type="evidence" value="ECO:0007669"/>
    <property type="project" value="TreeGrafter"/>
</dbReference>